<dbReference type="RefSeq" id="WP_209356387.1">
    <property type="nucleotide sequence ID" value="NZ_CP060010.1"/>
</dbReference>
<name>A0A975I712_9RHOB</name>
<feature type="transmembrane region" description="Helical" evidence="1">
    <location>
        <begin position="6"/>
        <end position="26"/>
    </location>
</feature>
<dbReference type="KEGG" id="cact:HZ995_14595"/>
<keyword evidence="1" id="KW-0472">Membrane</keyword>
<sequence length="68" mass="6951">METIQALMQQSLGVGVGMMVGSLIGLGIRKQRGNTEGLIGGSVIVTSGVIGFVCLAVMMLITWIGGSL</sequence>
<evidence type="ECO:0000256" key="1">
    <source>
        <dbReference type="SAM" id="Phobius"/>
    </source>
</evidence>
<keyword evidence="1" id="KW-1133">Transmembrane helix</keyword>
<proteinExistence type="predicted"/>
<dbReference type="Proteomes" id="UP000665026">
    <property type="component" value="Chromosome"/>
</dbReference>
<dbReference type="AlphaFoldDB" id="A0A975I712"/>
<evidence type="ECO:0000313" key="3">
    <source>
        <dbReference type="Proteomes" id="UP000665026"/>
    </source>
</evidence>
<dbReference type="EMBL" id="CP060010">
    <property type="protein sequence ID" value="QTN35683.1"/>
    <property type="molecule type" value="Genomic_DNA"/>
</dbReference>
<protein>
    <submittedName>
        <fullName evidence="2">Uncharacterized protein</fullName>
    </submittedName>
</protein>
<accession>A0A975I712</accession>
<feature type="transmembrane region" description="Helical" evidence="1">
    <location>
        <begin position="38"/>
        <end position="64"/>
    </location>
</feature>
<organism evidence="2 3">
    <name type="scientific">Cognatishimia activa</name>
    <dbReference type="NCBI Taxonomy" id="1715691"/>
    <lineage>
        <taxon>Bacteria</taxon>
        <taxon>Pseudomonadati</taxon>
        <taxon>Pseudomonadota</taxon>
        <taxon>Alphaproteobacteria</taxon>
        <taxon>Rhodobacterales</taxon>
        <taxon>Paracoccaceae</taxon>
        <taxon>Cognatishimia</taxon>
    </lineage>
</organism>
<keyword evidence="1" id="KW-0812">Transmembrane</keyword>
<gene>
    <name evidence="2" type="ORF">HZ995_14595</name>
</gene>
<evidence type="ECO:0000313" key="2">
    <source>
        <dbReference type="EMBL" id="QTN35683.1"/>
    </source>
</evidence>
<reference evidence="2" key="1">
    <citation type="submission" date="2020-07" db="EMBL/GenBank/DDBJ databases">
        <title>Genome sequences of bacteria associated with the marine, planktonic diatom Thalassiosira profunda strain ECT2AJA-044.</title>
        <authorList>
            <person name="Gargas C.B."/>
            <person name="Roberts W.R."/>
            <person name="Alverson A.J."/>
        </authorList>
    </citation>
    <scope>NUCLEOTIDE SEQUENCE</scope>
    <source>
        <strain evidence="2">ECT2AJA-044</strain>
    </source>
</reference>